<evidence type="ECO:0000256" key="2">
    <source>
        <dbReference type="ARBA" id="ARBA00022723"/>
    </source>
</evidence>
<feature type="signal peptide" evidence="5">
    <location>
        <begin position="1"/>
        <end position="19"/>
    </location>
</feature>
<accession>A0A2M9G1K7</accession>
<evidence type="ECO:0000313" key="7">
    <source>
        <dbReference type="Proteomes" id="UP000229498"/>
    </source>
</evidence>
<dbReference type="GO" id="GO:0015689">
    <property type="term" value="P:molybdate ion transport"/>
    <property type="evidence" value="ECO:0007669"/>
    <property type="project" value="InterPro"/>
</dbReference>
<dbReference type="PIRSF" id="PIRSF004846">
    <property type="entry name" value="ModA"/>
    <property type="match status" value="1"/>
</dbReference>
<dbReference type="NCBIfam" id="TIGR01256">
    <property type="entry name" value="modA"/>
    <property type="match status" value="1"/>
</dbReference>
<keyword evidence="2 4" id="KW-0479">Metal-binding</keyword>
<dbReference type="RefSeq" id="WP_109793617.1">
    <property type="nucleotide sequence ID" value="NZ_PHIG01000032.1"/>
</dbReference>
<feature type="binding site" evidence="4">
    <location>
        <position position="184"/>
    </location>
    <ligand>
        <name>molybdate</name>
        <dbReference type="ChEBI" id="CHEBI:36264"/>
    </ligand>
</feature>
<protein>
    <submittedName>
        <fullName evidence="6">Molybdate ABC transporter substrate-binding protein</fullName>
    </submittedName>
</protein>
<evidence type="ECO:0000256" key="5">
    <source>
        <dbReference type="SAM" id="SignalP"/>
    </source>
</evidence>
<keyword evidence="3 5" id="KW-0732">Signal</keyword>
<evidence type="ECO:0000256" key="3">
    <source>
        <dbReference type="ARBA" id="ARBA00022729"/>
    </source>
</evidence>
<dbReference type="InterPro" id="IPR050682">
    <property type="entry name" value="ModA/WtpA"/>
</dbReference>
<comment type="similarity">
    <text evidence="1">Belongs to the bacterial solute-binding protein ModA family.</text>
</comment>
<feature type="chain" id="PRO_5014870487" evidence="5">
    <location>
        <begin position="20"/>
        <end position="254"/>
    </location>
</feature>
<proteinExistence type="inferred from homology"/>
<evidence type="ECO:0000256" key="1">
    <source>
        <dbReference type="ARBA" id="ARBA00009175"/>
    </source>
</evidence>
<comment type="caution">
    <text evidence="6">The sequence shown here is derived from an EMBL/GenBank/DDBJ whole genome shotgun (WGS) entry which is preliminary data.</text>
</comment>
<name>A0A2M9G1K7_9PROT</name>
<evidence type="ECO:0000313" key="6">
    <source>
        <dbReference type="EMBL" id="PJK29593.1"/>
    </source>
</evidence>
<organism evidence="6 7">
    <name type="scientific">Minwuia thermotolerans</name>
    <dbReference type="NCBI Taxonomy" id="2056226"/>
    <lineage>
        <taxon>Bacteria</taxon>
        <taxon>Pseudomonadati</taxon>
        <taxon>Pseudomonadota</taxon>
        <taxon>Alphaproteobacteria</taxon>
        <taxon>Minwuiales</taxon>
        <taxon>Minwuiaceae</taxon>
        <taxon>Minwuia</taxon>
    </lineage>
</organism>
<dbReference type="SUPFAM" id="SSF53850">
    <property type="entry name" value="Periplasmic binding protein-like II"/>
    <property type="match status" value="1"/>
</dbReference>
<dbReference type="InterPro" id="IPR005950">
    <property type="entry name" value="ModA"/>
</dbReference>
<dbReference type="GO" id="GO:0030973">
    <property type="term" value="F:molybdate ion binding"/>
    <property type="evidence" value="ECO:0007669"/>
    <property type="project" value="TreeGrafter"/>
</dbReference>
<keyword evidence="4" id="KW-0500">Molybdenum</keyword>
<dbReference type="OrthoDB" id="9785015at2"/>
<keyword evidence="7" id="KW-1185">Reference proteome</keyword>
<dbReference type="GO" id="GO:0046872">
    <property type="term" value="F:metal ion binding"/>
    <property type="evidence" value="ECO:0007669"/>
    <property type="project" value="UniProtKB-KW"/>
</dbReference>
<dbReference type="PANTHER" id="PTHR30632:SF0">
    <property type="entry name" value="SULFATE-BINDING PROTEIN"/>
    <property type="match status" value="1"/>
</dbReference>
<dbReference type="PANTHER" id="PTHR30632">
    <property type="entry name" value="MOLYBDATE-BINDING PERIPLASMIC PROTEIN"/>
    <property type="match status" value="1"/>
</dbReference>
<sequence>MRKLALALLMICHAAPAAAADVTVFASASLEEVVEMLAESFEDRTGEKVGITLAGRSALTRQSRRGPSTDIIISADIQWLDRLEDGKAIMAPSRRVIAGNRLVLVARSDDADAAATIEAALSEGGRGMIAIADPSNAPGGQRAREALRELGLWDTLKARTAQAGDTREVIRFVQRRVARYGIAYHTDALAFEDIKEVAAFAEELHDPIRYELALTFQGQALNRELSSRFVEHVLSPAGFEILAAAGFIPCPDGC</sequence>
<reference evidence="6 7" key="1">
    <citation type="submission" date="2017-11" db="EMBL/GenBank/DDBJ databases">
        <title>Draft genome sequence of Rhizobiales bacterium SY3-13.</title>
        <authorList>
            <person name="Sun C."/>
        </authorList>
    </citation>
    <scope>NUCLEOTIDE SEQUENCE [LARGE SCALE GENOMIC DNA]</scope>
    <source>
        <strain evidence="6 7">SY3-13</strain>
    </source>
</reference>
<dbReference type="Proteomes" id="UP000229498">
    <property type="component" value="Unassembled WGS sequence"/>
</dbReference>
<dbReference type="EMBL" id="PHIG01000032">
    <property type="protein sequence ID" value="PJK29593.1"/>
    <property type="molecule type" value="Genomic_DNA"/>
</dbReference>
<dbReference type="Pfam" id="PF13531">
    <property type="entry name" value="SBP_bac_11"/>
    <property type="match status" value="1"/>
</dbReference>
<evidence type="ECO:0000256" key="4">
    <source>
        <dbReference type="PIRSR" id="PIRSR004846-1"/>
    </source>
</evidence>
<dbReference type="AlphaFoldDB" id="A0A2M9G1K7"/>
<dbReference type="Gene3D" id="3.40.190.10">
    <property type="entry name" value="Periplasmic binding protein-like II"/>
    <property type="match status" value="2"/>
</dbReference>
<feature type="binding site" evidence="4">
    <location>
        <position position="29"/>
    </location>
    <ligand>
        <name>molybdate</name>
        <dbReference type="ChEBI" id="CHEBI:36264"/>
    </ligand>
</feature>
<gene>
    <name evidence="6" type="primary">modA</name>
    <name evidence="6" type="ORF">CVT23_11080</name>
</gene>